<keyword evidence="7" id="KW-1053">Target membrane</keyword>
<dbReference type="SMART" id="SM00248">
    <property type="entry name" value="ANK"/>
    <property type="match status" value="8"/>
</dbReference>
<dbReference type="CDD" id="cd03716">
    <property type="entry name" value="SOCS_ASB_like"/>
    <property type="match status" value="1"/>
</dbReference>
<dbReference type="PROSITE" id="PS50297">
    <property type="entry name" value="ANK_REP_REGION"/>
    <property type="match status" value="6"/>
</dbReference>
<dbReference type="PROSITE" id="PS50225">
    <property type="entry name" value="SOCS"/>
    <property type="match status" value="1"/>
</dbReference>
<dbReference type="Pfam" id="PF00023">
    <property type="entry name" value="Ank"/>
    <property type="match status" value="1"/>
</dbReference>
<sequence>MTRCWPPGSDEYDLLCQVDERDKQELQNQQEQYQQLQRDLADAISRLASLDDIRILLASGAKANNVVTQGLRPLHYAAYTNFVPAVRLLLLRGSDINATDDNGYTAVHLCAERGYKELLEFLIQNGARVRFTDLRRQSQLHTIADEPLSMALKRGHLDCAEILLKAGADPNAEYFMGHEINLINILDLRSMELLLKYGANPDSRDRSGLTPLMKAARHPQGYATVKLLLAHGADVNDIASERHDYRTVLHHSIFSGNVDLIRLLLSHGARYPDLKFDKPSPLDIAMISGRADIVRLLIEFDADVNAGSHTTIGQPLHTALTQRIENKREIVKLLLDSGANPNSPRTSNRNSGPILADYLNAARHCGATATRPPTGFGVSGGQQAGADPEMVRMLLAYGARVVLKTASQHPLGIVRTLERIQDELSLDLLCLLIDAAETIDWFMMSKIIYTFLRSANRTQSSELFDPSVLADMTPQRLAALLADKSAYHNGIPDDLMKILNGGKNPSPVLSLKQISRINIRHYLIETTNSSGHKLIHRLNQLPVPDILRNYLLYQN</sequence>
<dbReference type="PANTHER" id="PTHR24126">
    <property type="entry name" value="ANKYRIN REPEAT, PH AND SEC7 DOMAIN CONTAINING PROTEIN SECG-RELATED"/>
    <property type="match status" value="1"/>
</dbReference>
<keyword evidence="3" id="KW-1052">Target cell membrane</keyword>
<evidence type="ECO:0000256" key="1">
    <source>
        <dbReference type="ARBA" id="ARBA00004175"/>
    </source>
</evidence>
<dbReference type="SMART" id="SM00969">
    <property type="entry name" value="SOCS_box"/>
    <property type="match status" value="1"/>
</dbReference>
<accession>A0A6G1S5C0</accession>
<feature type="coiled-coil region" evidence="9">
    <location>
        <begin position="16"/>
        <end position="53"/>
    </location>
</feature>
<evidence type="ECO:0000256" key="5">
    <source>
        <dbReference type="ARBA" id="ARBA00023028"/>
    </source>
</evidence>
<feature type="repeat" description="ANK" evidence="8">
    <location>
        <begin position="69"/>
        <end position="101"/>
    </location>
</feature>
<evidence type="ECO:0000256" key="9">
    <source>
        <dbReference type="SAM" id="Coils"/>
    </source>
</evidence>
<dbReference type="Pfam" id="PF12796">
    <property type="entry name" value="Ank_2"/>
    <property type="match status" value="3"/>
</dbReference>
<keyword evidence="7" id="KW-0472">Membrane</keyword>
<evidence type="ECO:0000313" key="11">
    <source>
        <dbReference type="EMBL" id="MDE45706.1"/>
    </source>
</evidence>
<evidence type="ECO:0000256" key="4">
    <source>
        <dbReference type="ARBA" id="ARBA00022737"/>
    </source>
</evidence>
<keyword evidence="2" id="KW-0268">Exocytosis</keyword>
<keyword evidence="4" id="KW-0677">Repeat</keyword>
<keyword evidence="6 8" id="KW-0040">ANK repeat</keyword>
<name>A0A6G1S5C0_9ACAR</name>
<dbReference type="Gene3D" id="1.25.40.20">
    <property type="entry name" value="Ankyrin repeat-containing domain"/>
    <property type="match status" value="3"/>
</dbReference>
<dbReference type="PANTHER" id="PTHR24126:SF14">
    <property type="entry name" value="ANK_REP_REGION DOMAIN-CONTAINING PROTEIN"/>
    <property type="match status" value="1"/>
</dbReference>
<dbReference type="InterPro" id="IPR002110">
    <property type="entry name" value="Ankyrin_rpt"/>
</dbReference>
<feature type="domain" description="SOCS box" evidence="10">
    <location>
        <begin position="494"/>
        <end position="555"/>
    </location>
</feature>
<evidence type="ECO:0000256" key="2">
    <source>
        <dbReference type="ARBA" id="ARBA00022483"/>
    </source>
</evidence>
<dbReference type="AlphaFoldDB" id="A0A6G1S5C0"/>
<feature type="repeat" description="ANK" evidence="8">
    <location>
        <begin position="277"/>
        <end position="309"/>
    </location>
</feature>
<protein>
    <submittedName>
        <fullName evidence="11">Ankyrin-1</fullName>
    </submittedName>
</protein>
<dbReference type="GO" id="GO:0044218">
    <property type="term" value="C:other organism cell membrane"/>
    <property type="evidence" value="ECO:0007669"/>
    <property type="project" value="UniProtKB-KW"/>
</dbReference>
<feature type="repeat" description="ANK" evidence="8">
    <location>
        <begin position="102"/>
        <end position="134"/>
    </location>
</feature>
<feature type="repeat" description="ANK" evidence="8">
    <location>
        <begin position="244"/>
        <end position="269"/>
    </location>
</feature>
<keyword evidence="5" id="KW-0528">Neurotoxin</keyword>
<dbReference type="Pfam" id="PF07525">
    <property type="entry name" value="SOCS_box"/>
    <property type="match status" value="1"/>
</dbReference>
<comment type="subcellular location">
    <subcellularLocation>
        <location evidence="1">Target cell membrane</location>
    </subcellularLocation>
</comment>
<evidence type="ECO:0000256" key="7">
    <source>
        <dbReference type="ARBA" id="ARBA00023298"/>
    </source>
</evidence>
<reference evidence="11" key="1">
    <citation type="submission" date="2018-10" db="EMBL/GenBank/DDBJ databases">
        <title>Transcriptome assembly of Aceria tosichella (Wheat curl mite) Type 2.</title>
        <authorList>
            <person name="Scully E.D."/>
            <person name="Geib S.M."/>
            <person name="Palmer N.A."/>
            <person name="Gupta A.K."/>
            <person name="Sarath G."/>
            <person name="Tatineni S."/>
        </authorList>
    </citation>
    <scope>NUCLEOTIDE SEQUENCE</scope>
    <source>
        <strain evidence="11">LincolnNE</strain>
    </source>
</reference>
<keyword evidence="5" id="KW-0800">Toxin</keyword>
<evidence type="ECO:0000256" key="3">
    <source>
        <dbReference type="ARBA" id="ARBA00022537"/>
    </source>
</evidence>
<dbReference type="GO" id="GO:0006887">
    <property type="term" value="P:exocytosis"/>
    <property type="evidence" value="ECO:0007669"/>
    <property type="project" value="UniProtKB-KW"/>
</dbReference>
<dbReference type="GO" id="GO:0044231">
    <property type="term" value="C:host cell presynaptic membrane"/>
    <property type="evidence" value="ECO:0007669"/>
    <property type="project" value="UniProtKB-KW"/>
</dbReference>
<keyword evidence="5" id="KW-0638">Presynaptic neurotoxin</keyword>
<feature type="repeat" description="ANK" evidence="8">
    <location>
        <begin position="143"/>
        <end position="175"/>
    </location>
</feature>
<evidence type="ECO:0000256" key="8">
    <source>
        <dbReference type="PROSITE-ProRule" id="PRU00023"/>
    </source>
</evidence>
<evidence type="ECO:0000256" key="6">
    <source>
        <dbReference type="ARBA" id="ARBA00023043"/>
    </source>
</evidence>
<dbReference type="InterPro" id="IPR001496">
    <property type="entry name" value="SOCS_box"/>
</dbReference>
<proteinExistence type="predicted"/>
<evidence type="ECO:0000259" key="10">
    <source>
        <dbReference type="PROSITE" id="PS50225"/>
    </source>
</evidence>
<organism evidence="11">
    <name type="scientific">Aceria tosichella</name>
    <name type="common">wheat curl mite</name>
    <dbReference type="NCBI Taxonomy" id="561515"/>
    <lineage>
        <taxon>Eukaryota</taxon>
        <taxon>Metazoa</taxon>
        <taxon>Ecdysozoa</taxon>
        <taxon>Arthropoda</taxon>
        <taxon>Chelicerata</taxon>
        <taxon>Arachnida</taxon>
        <taxon>Acari</taxon>
        <taxon>Acariformes</taxon>
        <taxon>Trombidiformes</taxon>
        <taxon>Prostigmata</taxon>
        <taxon>Eupodina</taxon>
        <taxon>Eriophyoidea</taxon>
        <taxon>Eriophyidae</taxon>
        <taxon>Eriophyinae</taxon>
        <taxon>Aceriini</taxon>
        <taxon>Aceria</taxon>
    </lineage>
</organism>
<dbReference type="SUPFAM" id="SSF48403">
    <property type="entry name" value="Ankyrin repeat"/>
    <property type="match status" value="1"/>
</dbReference>
<dbReference type="InterPro" id="IPR036770">
    <property type="entry name" value="Ankyrin_rpt-contain_sf"/>
</dbReference>
<dbReference type="EMBL" id="GGYP01000935">
    <property type="protein sequence ID" value="MDE45706.1"/>
    <property type="molecule type" value="Transcribed_RNA"/>
</dbReference>
<gene>
    <name evidence="11" type="primary">ANK1</name>
    <name evidence="11" type="ORF">g.12879</name>
</gene>
<dbReference type="PROSITE" id="PS50088">
    <property type="entry name" value="ANK_REPEAT"/>
    <property type="match status" value="6"/>
</dbReference>
<keyword evidence="9" id="KW-0175">Coiled coil</keyword>
<feature type="repeat" description="ANK" evidence="8">
    <location>
        <begin position="207"/>
        <end position="240"/>
    </location>
</feature>
<dbReference type="PRINTS" id="PR01415">
    <property type="entry name" value="ANKYRIN"/>
</dbReference>